<keyword evidence="1" id="KW-0812">Transmembrane</keyword>
<proteinExistence type="predicted"/>
<accession>A0A1L9NY06</accession>
<reference evidence="2 3" key="1">
    <citation type="submission" date="2016-10" db="EMBL/GenBank/DDBJ databases">
        <title>Genome sequence of Planktotalea frisia SH6-1.</title>
        <authorList>
            <person name="Poehlein A."/>
            <person name="Bakenhus I."/>
            <person name="Voget S."/>
            <person name="Brinkhoff T."/>
            <person name="Simon M."/>
        </authorList>
    </citation>
    <scope>NUCLEOTIDE SEQUENCE [LARGE SCALE GENOMIC DNA]</scope>
    <source>
        <strain evidence="2 3">SH6-1</strain>
    </source>
</reference>
<dbReference type="Proteomes" id="UP000184514">
    <property type="component" value="Unassembled WGS sequence"/>
</dbReference>
<dbReference type="RefSeq" id="WP_072630305.1">
    <property type="nucleotide sequence ID" value="NZ_MLCB01000123.1"/>
</dbReference>
<name>A0A1L9NY06_9RHOB</name>
<evidence type="ECO:0000313" key="3">
    <source>
        <dbReference type="Proteomes" id="UP000184514"/>
    </source>
</evidence>
<gene>
    <name evidence="2" type="ORF">PFRI_17260</name>
</gene>
<feature type="transmembrane region" description="Helical" evidence="1">
    <location>
        <begin position="43"/>
        <end position="61"/>
    </location>
</feature>
<dbReference type="STRING" id="696762.PFRI_17260"/>
<keyword evidence="3" id="KW-1185">Reference proteome</keyword>
<dbReference type="Pfam" id="PF10067">
    <property type="entry name" value="DUF2306"/>
    <property type="match status" value="1"/>
</dbReference>
<organism evidence="2 3">
    <name type="scientific">Planktotalea frisia</name>
    <dbReference type="NCBI Taxonomy" id="696762"/>
    <lineage>
        <taxon>Bacteria</taxon>
        <taxon>Pseudomonadati</taxon>
        <taxon>Pseudomonadota</taxon>
        <taxon>Alphaproteobacteria</taxon>
        <taxon>Rhodobacterales</taxon>
        <taxon>Paracoccaceae</taxon>
        <taxon>Planktotalea</taxon>
    </lineage>
</organism>
<sequence>MDLSILNTAENPIPTHAYAAFLAVILGGIQLSRPKGTSSHKYLGYTWVLLMLWVSISSFWIQTIKILGPFSPIHFLSIFTIWSVFEAIRSARNGNIIRHKRMMKLLYILALIVTGLFTLLPGRTMNAVLFGL</sequence>
<dbReference type="OrthoDB" id="9815686at2"/>
<protein>
    <recommendedName>
        <fullName evidence="4">DUF2306 domain-containing protein</fullName>
    </recommendedName>
</protein>
<comment type="caution">
    <text evidence="2">The sequence shown here is derived from an EMBL/GenBank/DDBJ whole genome shotgun (WGS) entry which is preliminary data.</text>
</comment>
<evidence type="ECO:0008006" key="4">
    <source>
        <dbReference type="Google" id="ProtNLM"/>
    </source>
</evidence>
<evidence type="ECO:0000256" key="1">
    <source>
        <dbReference type="SAM" id="Phobius"/>
    </source>
</evidence>
<dbReference type="EMBL" id="MLCB01000123">
    <property type="protein sequence ID" value="OJI94044.1"/>
    <property type="molecule type" value="Genomic_DNA"/>
</dbReference>
<feature type="transmembrane region" description="Helical" evidence="1">
    <location>
        <begin position="67"/>
        <end position="85"/>
    </location>
</feature>
<feature type="transmembrane region" description="Helical" evidence="1">
    <location>
        <begin position="13"/>
        <end position="31"/>
    </location>
</feature>
<keyword evidence="1" id="KW-1133">Transmembrane helix</keyword>
<dbReference type="AlphaFoldDB" id="A0A1L9NY06"/>
<dbReference type="InterPro" id="IPR018750">
    <property type="entry name" value="DUF2306_membrane"/>
</dbReference>
<feature type="transmembrane region" description="Helical" evidence="1">
    <location>
        <begin position="105"/>
        <end position="122"/>
    </location>
</feature>
<keyword evidence="1" id="KW-0472">Membrane</keyword>
<evidence type="ECO:0000313" key="2">
    <source>
        <dbReference type="EMBL" id="OJI94044.1"/>
    </source>
</evidence>